<dbReference type="Proteomes" id="UP000320876">
    <property type="component" value="Unassembled WGS sequence"/>
</dbReference>
<dbReference type="EMBL" id="VFML01000001">
    <property type="protein sequence ID" value="TQJ01309.1"/>
    <property type="molecule type" value="Genomic_DNA"/>
</dbReference>
<protein>
    <submittedName>
        <fullName evidence="2">Uncharacterized protein</fullName>
    </submittedName>
</protein>
<keyword evidence="1" id="KW-0812">Transmembrane</keyword>
<keyword evidence="1" id="KW-1133">Transmembrane helix</keyword>
<keyword evidence="3" id="KW-1185">Reference proteome</keyword>
<evidence type="ECO:0000313" key="2">
    <source>
        <dbReference type="EMBL" id="TQJ01309.1"/>
    </source>
</evidence>
<feature type="transmembrane region" description="Helical" evidence="1">
    <location>
        <begin position="24"/>
        <end position="47"/>
    </location>
</feature>
<keyword evidence="1" id="KW-0472">Membrane</keyword>
<proteinExistence type="predicted"/>
<gene>
    <name evidence="2" type="ORF">FB471_0983</name>
</gene>
<evidence type="ECO:0000256" key="1">
    <source>
        <dbReference type="SAM" id="Phobius"/>
    </source>
</evidence>
<evidence type="ECO:0000313" key="3">
    <source>
        <dbReference type="Proteomes" id="UP000320876"/>
    </source>
</evidence>
<name>A0A542DE16_AMYCI</name>
<organism evidence="2 3">
    <name type="scientific">Amycolatopsis cihanbeyliensis</name>
    <dbReference type="NCBI Taxonomy" id="1128664"/>
    <lineage>
        <taxon>Bacteria</taxon>
        <taxon>Bacillati</taxon>
        <taxon>Actinomycetota</taxon>
        <taxon>Actinomycetes</taxon>
        <taxon>Pseudonocardiales</taxon>
        <taxon>Pseudonocardiaceae</taxon>
        <taxon>Amycolatopsis</taxon>
    </lineage>
</organism>
<comment type="caution">
    <text evidence="2">The sequence shown here is derived from an EMBL/GenBank/DDBJ whole genome shotgun (WGS) entry which is preliminary data.</text>
</comment>
<accession>A0A542DE16</accession>
<sequence length="73" mass="7903">MPIWVDERDAVVPAPIGEAEAVSAGVWVAVGAWLAVATLLGLVVRAVHGLADRWRYAQWGRELRKVGRGRAEA</sequence>
<dbReference type="AlphaFoldDB" id="A0A542DE16"/>
<reference evidence="2 3" key="1">
    <citation type="submission" date="2019-06" db="EMBL/GenBank/DDBJ databases">
        <title>Sequencing the genomes of 1000 actinobacteria strains.</title>
        <authorList>
            <person name="Klenk H.-P."/>
        </authorList>
    </citation>
    <scope>NUCLEOTIDE SEQUENCE [LARGE SCALE GENOMIC DNA]</scope>
    <source>
        <strain evidence="2 3">DSM 45679</strain>
    </source>
</reference>